<dbReference type="GO" id="GO:0009306">
    <property type="term" value="P:protein secretion"/>
    <property type="evidence" value="ECO:0007669"/>
    <property type="project" value="InterPro"/>
</dbReference>
<proteinExistence type="predicted"/>
<name>B8JD15_ANAD2</name>
<keyword evidence="7" id="KW-1185">Reference proteome</keyword>
<comment type="subcellular location">
    <subcellularLocation>
        <location evidence="1">Membrane</location>
        <topology evidence="1">Single-pass membrane protein</topology>
    </subcellularLocation>
</comment>
<dbReference type="InterPro" id="IPR007452">
    <property type="entry name" value="TamB_C"/>
</dbReference>
<evidence type="ECO:0000256" key="2">
    <source>
        <dbReference type="ARBA" id="ARBA00022692"/>
    </source>
</evidence>
<dbReference type="RefSeq" id="WP_012632079.1">
    <property type="nucleotide sequence ID" value="NC_011891.1"/>
</dbReference>
<dbReference type="PANTHER" id="PTHR36985">
    <property type="entry name" value="TRANSLOCATION AND ASSEMBLY MODULE SUBUNIT TAMB"/>
    <property type="match status" value="1"/>
</dbReference>
<dbReference type="GO" id="GO:0005886">
    <property type="term" value="C:plasma membrane"/>
    <property type="evidence" value="ECO:0007669"/>
    <property type="project" value="InterPro"/>
</dbReference>
<evidence type="ECO:0000313" key="6">
    <source>
        <dbReference type="EMBL" id="ACL64043.1"/>
    </source>
</evidence>
<evidence type="ECO:0000256" key="1">
    <source>
        <dbReference type="ARBA" id="ARBA00004167"/>
    </source>
</evidence>
<dbReference type="Pfam" id="PF04357">
    <property type="entry name" value="TamB"/>
    <property type="match status" value="1"/>
</dbReference>
<dbReference type="KEGG" id="acp:A2cp1_0688"/>
<dbReference type="PANTHER" id="PTHR36985:SF1">
    <property type="entry name" value="TRANSLOCATION AND ASSEMBLY MODULE SUBUNIT TAMB"/>
    <property type="match status" value="1"/>
</dbReference>
<accession>B8JD15</accession>
<evidence type="ECO:0000256" key="4">
    <source>
        <dbReference type="ARBA" id="ARBA00023136"/>
    </source>
</evidence>
<keyword evidence="4" id="KW-0472">Membrane</keyword>
<dbReference type="EMBL" id="CP001359">
    <property type="protein sequence ID" value="ACL64043.1"/>
    <property type="molecule type" value="Genomic_DNA"/>
</dbReference>
<gene>
    <name evidence="6" type="ordered locus">A2cp1_0688</name>
</gene>
<feature type="domain" description="Translocation and assembly module TamB C-terminal" evidence="5">
    <location>
        <begin position="948"/>
        <end position="1304"/>
    </location>
</feature>
<evidence type="ECO:0000256" key="3">
    <source>
        <dbReference type="ARBA" id="ARBA00022989"/>
    </source>
</evidence>
<keyword evidence="2" id="KW-0812">Transmembrane</keyword>
<protein>
    <recommendedName>
        <fullName evidence="5">Translocation and assembly module TamB C-terminal domain-containing protein</fullName>
    </recommendedName>
</protein>
<dbReference type="GO" id="GO:0097347">
    <property type="term" value="C:TAM protein secretion complex"/>
    <property type="evidence" value="ECO:0007669"/>
    <property type="project" value="TreeGrafter"/>
</dbReference>
<sequence>MKKRTVALVFLLVVVGLVLATLAALRTRWAGDRICALAAEKVRAATGLPLSFAACRIDPLGFAVDAEGVVLGPPSAPAFVADAITARLALVQALGRRVHLDRLRLVRPRLVAALPRGTGAPARCPPDLLGRFEIRELQVEGGSLELGLPDGGHVSLERLEIRSGPPARTLRSLATPARRSRVEVSAGPVRVDAVGRRWSASQVRARGEVALDLSVAEIAGVEADVGGARLGLQGRVQDLCAPRLDLTARAEGRVDALLALAGVHADVEGTATVEARITGAPRAPELSGSLRTRGVRVDGFVPGDAEAAVRLSGRTLVVDRLAVAAAGGGKAVAHGTVTLARGLPVEAEVQLDRVDLAEILDRLTVKQPWITLRLDGKARVTGTLSPPALAGTLATELHDFKALTRPYTQAHGDPGIVSFARGRIDSAVRVDRSGLFLDGARVAVGQGTVDAEAAVHFDSARGFHVRCRGVADLDALGPLAGIPWAGRLAIEAEVGAAPYGNPVVTGRARGEGLHFLQVDLGHVAADFRYRDFLLHFQGAEGTRGETRYRGEAVVDLSRTPTQIVSSRLEARGRLRDLFDSVMEWIPSTRYVRDALDAEVEATGTARGPATALDASFDARLGAGTLLGRAFDSGRAQGRIEAGRTARFERAELRRGTGVARAQGTWGMDAPYPWDLEVGFSGVPLAALDLPGGEWSGSASGRATLAGSFDHPDVRFAANGDAVHVAGVALGTVQAGGTVVERKLVLTGGAEGLAGSAEIALQGRLPFQARATVALEDAARLWPGGAPQGLRIRVGGEASASGELEDLAQARASVRLPQLAVALAEVRVEAAGPAVLAVRGERVELAPVTLRGTSTELTVSGSAAPGAVDLSASGTLDLRLAGALSPVVRRAHGQLALEAHMGGTFDQPVLVGSGRVADGGFELRGAGLVFSDMTGPLAFSQNRVLFEDLGALLNGGHARFKGEVELARLAPSRLRVEGSLDEVPVALPSYLPATLSGRIEAQGTPEATDVTGRLRVIRARYTADVDLEGSLLELRRRPPPPPKPYDKAGEWLRFDLQLVVDGDARIENDLVRGTVTGDLTLTGTLASPGLVGSLTMGQGSRASFRGNEFTLTHAVLELVDRNKIEIVLDVNGDAQVRDYQVFMHAFGPLEQPRVTLTSAPPLPEPDIVTLLSLGFTRRDSAAGTGVGGVATAAAAQAIFSASGLDEQVRRFLPRGGPIRDIGMRITSAYSEATGQVEPRAEFESWLLRDRLRLRFQAPLAGARGRKAQAELRLGEHTAVQYQWDSDNPDVSTGDHGVDLKLRWEWTDRE</sequence>
<evidence type="ECO:0000313" key="7">
    <source>
        <dbReference type="Proteomes" id="UP000007089"/>
    </source>
</evidence>
<dbReference type="Proteomes" id="UP000007089">
    <property type="component" value="Chromosome"/>
</dbReference>
<evidence type="ECO:0000259" key="5">
    <source>
        <dbReference type="Pfam" id="PF04357"/>
    </source>
</evidence>
<dbReference type="HOGENOM" id="CLU_260766_0_0_7"/>
<keyword evidence="3" id="KW-1133">Transmembrane helix</keyword>
<reference evidence="6" key="1">
    <citation type="submission" date="2009-01" db="EMBL/GenBank/DDBJ databases">
        <title>Complete sequence of Anaeromyxobacter dehalogenans 2CP-1.</title>
        <authorList>
            <consortium name="US DOE Joint Genome Institute"/>
            <person name="Lucas S."/>
            <person name="Copeland A."/>
            <person name="Lapidus A."/>
            <person name="Glavina del Rio T."/>
            <person name="Dalin E."/>
            <person name="Tice H."/>
            <person name="Bruce D."/>
            <person name="Goodwin L."/>
            <person name="Pitluck S."/>
            <person name="Saunders E."/>
            <person name="Brettin T."/>
            <person name="Detter J.C."/>
            <person name="Han C."/>
            <person name="Larimer F."/>
            <person name="Land M."/>
            <person name="Hauser L."/>
            <person name="Kyrpides N."/>
            <person name="Ovchinnikova G."/>
            <person name="Beliaev A.S."/>
            <person name="Richardson P."/>
        </authorList>
    </citation>
    <scope>NUCLEOTIDE SEQUENCE</scope>
    <source>
        <strain evidence="6">2CP-1</strain>
    </source>
</reference>
<organism evidence="6 7">
    <name type="scientific">Anaeromyxobacter dehalogenans (strain ATCC BAA-258 / DSM 21875 / 2CP-1)</name>
    <dbReference type="NCBI Taxonomy" id="455488"/>
    <lineage>
        <taxon>Bacteria</taxon>
        <taxon>Pseudomonadati</taxon>
        <taxon>Myxococcota</taxon>
        <taxon>Myxococcia</taxon>
        <taxon>Myxococcales</taxon>
        <taxon>Cystobacterineae</taxon>
        <taxon>Anaeromyxobacteraceae</taxon>
        <taxon>Anaeromyxobacter</taxon>
    </lineage>
</organism>